<feature type="domain" description="Metallo-beta-lactamase" evidence="2">
    <location>
        <begin position="40"/>
        <end position="113"/>
    </location>
</feature>
<evidence type="ECO:0000256" key="1">
    <source>
        <dbReference type="SAM" id="Phobius"/>
    </source>
</evidence>
<evidence type="ECO:0000313" key="3">
    <source>
        <dbReference type="EMBL" id="MBI2052313.1"/>
    </source>
</evidence>
<comment type="caution">
    <text evidence="4">The sequence shown here is derived from an EMBL/GenBank/DDBJ whole genome shotgun (WGS) entry which is preliminary data.</text>
</comment>
<keyword evidence="1" id="KW-0472">Membrane</keyword>
<gene>
    <name evidence="3" type="ORF">HYT38_01365</name>
    <name evidence="4" type="ORF">HYV66_02545</name>
</gene>
<reference evidence="4" key="1">
    <citation type="submission" date="2020-07" db="EMBL/GenBank/DDBJ databases">
        <title>Huge and variable diversity of episymbiotic CPR bacteria and DPANN archaea in groundwater ecosystems.</title>
        <authorList>
            <person name="He C.Y."/>
            <person name="Keren R."/>
            <person name="Whittaker M."/>
            <person name="Farag I.F."/>
            <person name="Doudna J."/>
            <person name="Cate J.H.D."/>
            <person name="Banfield J.F."/>
        </authorList>
    </citation>
    <scope>NUCLEOTIDE SEQUENCE</scope>
    <source>
        <strain evidence="3">NC_groundwater_191_Ag_S-0.1um_45_8</strain>
        <strain evidence="4">NC_groundwater_418_Ag_B-0.1um_45_10</strain>
    </source>
</reference>
<dbReference type="CDD" id="cd07731">
    <property type="entry name" value="ComA-like_MBL-fold"/>
    <property type="match status" value="1"/>
</dbReference>
<dbReference type="InterPro" id="IPR052159">
    <property type="entry name" value="Competence_DNA_uptake"/>
</dbReference>
<dbReference type="InterPro" id="IPR035681">
    <property type="entry name" value="ComA-like_MBL"/>
</dbReference>
<name>A0A932DSA8_9BACT</name>
<proteinExistence type="predicted"/>
<dbReference type="SUPFAM" id="SSF56281">
    <property type="entry name" value="Metallo-hydrolase/oxidoreductase"/>
    <property type="match status" value="1"/>
</dbReference>
<dbReference type="Pfam" id="PF00753">
    <property type="entry name" value="Lactamase_B"/>
    <property type="match status" value="1"/>
</dbReference>
<dbReference type="InterPro" id="IPR036866">
    <property type="entry name" value="RibonucZ/Hydroxyglut_hydro"/>
</dbReference>
<evidence type="ECO:0000259" key="2">
    <source>
        <dbReference type="Pfam" id="PF00753"/>
    </source>
</evidence>
<dbReference type="AlphaFoldDB" id="A0A932DSA8"/>
<evidence type="ECO:0000313" key="5">
    <source>
        <dbReference type="Proteomes" id="UP000709672"/>
    </source>
</evidence>
<dbReference type="PANTHER" id="PTHR30619">
    <property type="entry name" value="DNA INTERNALIZATION/COMPETENCE PROTEIN COMEC/REC2"/>
    <property type="match status" value="1"/>
</dbReference>
<accession>A0A932DSA8</accession>
<evidence type="ECO:0000313" key="4">
    <source>
        <dbReference type="EMBL" id="MBI2466081.1"/>
    </source>
</evidence>
<dbReference type="Proteomes" id="UP000786662">
    <property type="component" value="Unassembled WGS sequence"/>
</dbReference>
<keyword evidence="1" id="KW-0812">Transmembrane</keyword>
<protein>
    <submittedName>
        <fullName evidence="4">MBL fold metallo-hydrolase</fullName>
    </submittedName>
</protein>
<dbReference type="EMBL" id="JACOYY010000038">
    <property type="protein sequence ID" value="MBI2052313.1"/>
    <property type="molecule type" value="Genomic_DNA"/>
</dbReference>
<dbReference type="Gene3D" id="3.60.15.10">
    <property type="entry name" value="Ribonuclease Z/Hydroxyacylglutathione hydrolase-like"/>
    <property type="match status" value="1"/>
</dbReference>
<dbReference type="PANTHER" id="PTHR30619:SF1">
    <property type="entry name" value="RECOMBINATION PROTEIN 2"/>
    <property type="match status" value="1"/>
</dbReference>
<dbReference type="EMBL" id="JACPHQ010000033">
    <property type="protein sequence ID" value="MBI2466081.1"/>
    <property type="molecule type" value="Genomic_DNA"/>
</dbReference>
<keyword evidence="1" id="KW-1133">Transmembrane helix</keyword>
<feature type="transmembrane region" description="Helical" evidence="1">
    <location>
        <begin position="7"/>
        <end position="25"/>
    </location>
</feature>
<sequence length="282" mass="31335">MIRLTKSFILSVLIFTAGLVFWFILEKEKQEAQVIFLDVGQGDSQLVLLPGDVQILIDAGPSADIAAKLGQYLPFYDKEIELAILTHPHADHLRGFVSVFRNYRIKNFMFSGANYESRVYADFIAALQAEGSNVYLAQAGDTISFVKHSMSDKNVQNLILHILAPLKNDFGKNFKSIHDAMVVGQLNLAGKKFLLMGDAEEDLENQLIASNAIQNIDVLKVGHHGSKTSTSIKLLKSAQPEEAIIQVGNNSYGHPYPAVLNRLREFGVKVFRNDQLGDVVYK</sequence>
<organism evidence="4 5">
    <name type="scientific">Candidatus Sungiibacteriota bacterium</name>
    <dbReference type="NCBI Taxonomy" id="2750080"/>
    <lineage>
        <taxon>Bacteria</taxon>
        <taxon>Candidatus Sungiibacteriota</taxon>
    </lineage>
</organism>
<dbReference type="InterPro" id="IPR001279">
    <property type="entry name" value="Metallo-B-lactamas"/>
</dbReference>
<dbReference type="Proteomes" id="UP000709672">
    <property type="component" value="Unassembled WGS sequence"/>
</dbReference>